<dbReference type="Gene3D" id="2.60.120.260">
    <property type="entry name" value="Galactose-binding domain-like"/>
    <property type="match status" value="1"/>
</dbReference>
<dbReference type="InterPro" id="IPR008979">
    <property type="entry name" value="Galactose-bd-like_sf"/>
</dbReference>
<proteinExistence type="predicted"/>
<evidence type="ECO:0008006" key="4">
    <source>
        <dbReference type="Google" id="ProtNLM"/>
    </source>
</evidence>
<dbReference type="EMBL" id="CABFOC020000015">
    <property type="protein sequence ID" value="CAH0046544.1"/>
    <property type="molecule type" value="Genomic_DNA"/>
</dbReference>
<dbReference type="OrthoDB" id="2588159at2759"/>
<dbReference type="InterPro" id="IPR053161">
    <property type="entry name" value="Ulvan_degrading_GH"/>
</dbReference>
<keyword evidence="3" id="KW-1185">Reference proteome</keyword>
<comment type="caution">
    <text evidence="2">The sequence shown here is derived from an EMBL/GenBank/DDBJ whole genome shotgun (WGS) entry which is preliminary data.</text>
</comment>
<reference evidence="3" key="1">
    <citation type="submission" date="2019-06" db="EMBL/GenBank/DDBJ databases">
        <authorList>
            <person name="Broberg M."/>
        </authorList>
    </citation>
    <scope>NUCLEOTIDE SEQUENCE [LARGE SCALE GENOMIC DNA]</scope>
</reference>
<name>A0A9N9Z042_9HYPO</name>
<dbReference type="Pfam" id="PF17132">
    <property type="entry name" value="Glyco_hydro_106"/>
    <property type="match status" value="1"/>
</dbReference>
<keyword evidence="1" id="KW-0732">Signal</keyword>
<gene>
    <name evidence="2" type="ORF">CSOL1703_00012777</name>
</gene>
<feature type="signal peptide" evidence="1">
    <location>
        <begin position="1"/>
        <end position="19"/>
    </location>
</feature>
<dbReference type="PANTHER" id="PTHR36848:SF2">
    <property type="entry name" value="SECRETED PROTEIN"/>
    <property type="match status" value="1"/>
</dbReference>
<organism evidence="2 3">
    <name type="scientific">Clonostachys solani</name>
    <dbReference type="NCBI Taxonomy" id="160281"/>
    <lineage>
        <taxon>Eukaryota</taxon>
        <taxon>Fungi</taxon>
        <taxon>Dikarya</taxon>
        <taxon>Ascomycota</taxon>
        <taxon>Pezizomycotina</taxon>
        <taxon>Sordariomycetes</taxon>
        <taxon>Hypocreomycetidae</taxon>
        <taxon>Hypocreales</taxon>
        <taxon>Bionectriaceae</taxon>
        <taxon>Clonostachys</taxon>
    </lineage>
</organism>
<evidence type="ECO:0000256" key="1">
    <source>
        <dbReference type="SAM" id="SignalP"/>
    </source>
</evidence>
<dbReference type="SUPFAM" id="SSF49785">
    <property type="entry name" value="Galactose-binding domain-like"/>
    <property type="match status" value="1"/>
</dbReference>
<feature type="chain" id="PRO_5040343968" description="Secreted protein" evidence="1">
    <location>
        <begin position="20"/>
        <end position="958"/>
    </location>
</feature>
<protein>
    <recommendedName>
        <fullName evidence="4">Secreted protein</fullName>
    </recommendedName>
</protein>
<dbReference type="PANTHER" id="PTHR36848">
    <property type="entry name" value="DNA-BINDING PROTEIN (PUTATIVE SECRETED PROTEIN)-RELATED"/>
    <property type="match status" value="1"/>
</dbReference>
<dbReference type="Proteomes" id="UP000775872">
    <property type="component" value="Unassembled WGS sequence"/>
</dbReference>
<accession>A0A9N9Z042</accession>
<evidence type="ECO:0000313" key="3">
    <source>
        <dbReference type="Proteomes" id="UP000775872"/>
    </source>
</evidence>
<sequence length="958" mass="104609">MTFKRLYVGLLCFGHLSNGLTTSRRHNTEATLGKPTLYQCPRFRWWWPGGWIEPEEVTEEIQSIINSGFGGGEIGDVRDSINEPSDPKIYGWAQERWNKGILAAYTQSNKMGGYVDLTLGPHWPTGFPGYTPDSPETMKELVHGQIIIQAGKSYNGSLPLPEAAPSGNSTVNNVNATLKLVAVLTARTSTTNVSASVFEIDHDSIALVADRVSDDNTITWNAPNDGMNSGGPELTYPWPAYIVDHFSEAGVEAGVKYWNENILTSEMRSALAKSGGSMFEDSLELKYTQYWTLNFLNEFRSRRGYDLSPFLLYVLKDTNTFSGDTQVAAQITNDFYQTVSDLYVNYRLKPLQKWVNSLGLRLRIQPYTASFDSSLMSSLLDIPEGESLGFDGTPDSFRVLSTGRDIVGGMILSDELGAYFGKAYGVTWKFLLSTANHDMSLGVNQIVIHGYPYQTSQTSLWPGYAPFTPLGSTSNGFADAWGPRQPQWKYAAKASGYLANAQKLLQESGPSVDTAILNEDWGVTASWDDTSLNAAGYSYQFPTSELLLYHDVEVREGRLAPNGPKYKALVVNSTAMNAETAELVLSYGQKALPIVLIGDLPTTTFSYFSDGEAETRNMQRVLSNVKNLKTTATATTSSDVPAALNKLGVTSLARYSSDSNATLTTLRRTKDSGYLYWIYNEGETKFSGSVQLEGESQPFRIDLFSGWVSGMPVFSMAGGYTSVAVNIAPGASIAIYLGENNPFGASSLDTYLVSTTCRSHVRDGSVYIASNASCNAKTNTGKSISLSPADNLPSPISSFAWTLSVEDWAPAVVNETGADSYKTTKTNLSSIALNGLRPWNEIDGLETASGIGTYKTAFDINKSIAETRILLDVGNVEGTWGLEINGKTVTEVDWLGGEPLDVTDYIENGNNELEITVATTLWNKLMETWLAVYGSSDPQEIGLTGPVTITYISEKRVN</sequence>
<reference evidence="2 3" key="2">
    <citation type="submission" date="2021-10" db="EMBL/GenBank/DDBJ databases">
        <authorList>
            <person name="Piombo E."/>
        </authorList>
    </citation>
    <scope>NUCLEOTIDE SEQUENCE [LARGE SCALE GENOMIC DNA]</scope>
</reference>
<dbReference type="AlphaFoldDB" id="A0A9N9Z042"/>
<evidence type="ECO:0000313" key="2">
    <source>
        <dbReference type="EMBL" id="CAH0046544.1"/>
    </source>
</evidence>